<dbReference type="InterPro" id="IPR036388">
    <property type="entry name" value="WH-like_DNA-bd_sf"/>
</dbReference>
<dbReference type="Proteomes" id="UP000198940">
    <property type="component" value="Unassembled WGS sequence"/>
</dbReference>
<dbReference type="GO" id="GO:0005829">
    <property type="term" value="C:cytosol"/>
    <property type="evidence" value="ECO:0007669"/>
    <property type="project" value="TreeGrafter"/>
</dbReference>
<dbReference type="GO" id="GO:0003700">
    <property type="term" value="F:DNA-binding transcription factor activity"/>
    <property type="evidence" value="ECO:0007669"/>
    <property type="project" value="TreeGrafter"/>
</dbReference>
<sequence>MMFSKACEYGIRAAVYVALQSLDGRRVSVNEIAEEIDSPIAFTAKILQQLSRSKVIHSVKGPTGGFELDRTEMDTVKLSMIVHAIDGDDIYVGCGLGLKECNANQPCPLHDKFVDIRTDLKNMLENTSLYELATGLEVGLTYLKR</sequence>
<dbReference type="SUPFAM" id="SSF46785">
    <property type="entry name" value="Winged helix' DNA-binding domain"/>
    <property type="match status" value="1"/>
</dbReference>
<dbReference type="Gene3D" id="1.10.10.10">
    <property type="entry name" value="Winged helix-like DNA-binding domain superfamily/Winged helix DNA-binding domain"/>
    <property type="match status" value="1"/>
</dbReference>
<evidence type="ECO:0000313" key="4">
    <source>
        <dbReference type="Proteomes" id="UP000198940"/>
    </source>
</evidence>
<dbReference type="PANTHER" id="PTHR33221">
    <property type="entry name" value="WINGED HELIX-TURN-HELIX TRANSCRIPTIONAL REGULATOR, RRF2 FAMILY"/>
    <property type="match status" value="1"/>
</dbReference>
<dbReference type="NCBIfam" id="TIGR00738">
    <property type="entry name" value="rrf2_super"/>
    <property type="match status" value="1"/>
</dbReference>
<accession>A0A1M6X4R5</accession>
<gene>
    <name evidence="1" type="ORF">SAMN04487891_104162</name>
    <name evidence="2" type="ORF">SAMN05216293_2438</name>
</gene>
<dbReference type="AlphaFoldDB" id="A0A1M6X4R5"/>
<dbReference type="STRING" id="1055723.SAMN05216293_2438"/>
<dbReference type="Proteomes" id="UP000184031">
    <property type="component" value="Unassembled WGS sequence"/>
</dbReference>
<evidence type="ECO:0000313" key="1">
    <source>
        <dbReference type="EMBL" id="SFB97894.1"/>
    </source>
</evidence>
<protein>
    <submittedName>
        <fullName evidence="2">Transcriptional regulator, BadM/Rrf2 family</fullName>
    </submittedName>
</protein>
<dbReference type="EMBL" id="FOKU01000004">
    <property type="protein sequence ID" value="SFB97894.1"/>
    <property type="molecule type" value="Genomic_DNA"/>
</dbReference>
<keyword evidence="4" id="KW-1185">Reference proteome</keyword>
<evidence type="ECO:0000313" key="3">
    <source>
        <dbReference type="Proteomes" id="UP000184031"/>
    </source>
</evidence>
<comment type="caution">
    <text evidence="2">The sequence shown here is derived from an EMBL/GenBank/DDBJ whole genome shotgun (WGS) entry which is preliminary data.</text>
</comment>
<dbReference type="InterPro" id="IPR000944">
    <property type="entry name" value="Tscrpt_reg_Rrf2"/>
</dbReference>
<dbReference type="PROSITE" id="PS51197">
    <property type="entry name" value="HTH_RRF2_2"/>
    <property type="match status" value="1"/>
</dbReference>
<evidence type="ECO:0000313" key="2">
    <source>
        <dbReference type="EMBL" id="SHL00928.1"/>
    </source>
</evidence>
<proteinExistence type="predicted"/>
<dbReference type="InterPro" id="IPR036390">
    <property type="entry name" value="WH_DNA-bd_sf"/>
</dbReference>
<dbReference type="PANTHER" id="PTHR33221:SF15">
    <property type="entry name" value="HTH-TYPE TRANSCRIPTIONAL REGULATOR YWGB-RELATED"/>
    <property type="match status" value="1"/>
</dbReference>
<name>A0A1M6X4R5_9FLAO</name>
<dbReference type="EMBL" id="FRAT01000006">
    <property type="protein sequence ID" value="SHL00928.1"/>
    <property type="molecule type" value="Genomic_DNA"/>
</dbReference>
<reference evidence="2 3" key="1">
    <citation type="submission" date="2016-11" db="EMBL/GenBank/DDBJ databases">
        <authorList>
            <person name="Varghese N."/>
            <person name="Submissions S."/>
        </authorList>
    </citation>
    <scope>NUCLEOTIDE SEQUENCE [LARGE SCALE GENOMIC DNA]</scope>
    <source>
        <strain evidence="2 3">CGMCC 1.12174</strain>
        <strain evidence="1 4">DSM 26351</strain>
    </source>
</reference>
<dbReference type="Pfam" id="PF02082">
    <property type="entry name" value="Rrf2"/>
    <property type="match status" value="1"/>
</dbReference>
<organism evidence="2 3">
    <name type="scientific">Flagellimonas taeanensis</name>
    <dbReference type="NCBI Taxonomy" id="1005926"/>
    <lineage>
        <taxon>Bacteria</taxon>
        <taxon>Pseudomonadati</taxon>
        <taxon>Bacteroidota</taxon>
        <taxon>Flavobacteriia</taxon>
        <taxon>Flavobacteriales</taxon>
        <taxon>Flavobacteriaceae</taxon>
        <taxon>Flagellimonas</taxon>
    </lineage>
</organism>